<gene>
    <name evidence="2" type="ORF">M421DRAFT_149494</name>
</gene>
<protein>
    <submittedName>
        <fullName evidence="2">Uncharacterized protein</fullName>
    </submittedName>
</protein>
<organism evidence="2 3">
    <name type="scientific">Didymella exigua CBS 183.55</name>
    <dbReference type="NCBI Taxonomy" id="1150837"/>
    <lineage>
        <taxon>Eukaryota</taxon>
        <taxon>Fungi</taxon>
        <taxon>Dikarya</taxon>
        <taxon>Ascomycota</taxon>
        <taxon>Pezizomycotina</taxon>
        <taxon>Dothideomycetes</taxon>
        <taxon>Pleosporomycetidae</taxon>
        <taxon>Pleosporales</taxon>
        <taxon>Pleosporineae</taxon>
        <taxon>Didymellaceae</taxon>
        <taxon>Didymella</taxon>
    </lineage>
</organism>
<evidence type="ECO:0000256" key="1">
    <source>
        <dbReference type="SAM" id="MobiDB-lite"/>
    </source>
</evidence>
<feature type="region of interest" description="Disordered" evidence="1">
    <location>
        <begin position="38"/>
        <end position="73"/>
    </location>
</feature>
<dbReference type="RefSeq" id="XP_033448819.1">
    <property type="nucleotide sequence ID" value="XM_033587561.1"/>
</dbReference>
<reference evidence="2" key="1">
    <citation type="journal article" date="2020" name="Stud. Mycol.">
        <title>101 Dothideomycetes genomes: a test case for predicting lifestyles and emergence of pathogens.</title>
        <authorList>
            <person name="Haridas S."/>
            <person name="Albert R."/>
            <person name="Binder M."/>
            <person name="Bloem J."/>
            <person name="Labutti K."/>
            <person name="Salamov A."/>
            <person name="Andreopoulos B."/>
            <person name="Baker S."/>
            <person name="Barry K."/>
            <person name="Bills G."/>
            <person name="Bluhm B."/>
            <person name="Cannon C."/>
            <person name="Castanera R."/>
            <person name="Culley D."/>
            <person name="Daum C."/>
            <person name="Ezra D."/>
            <person name="Gonzalez J."/>
            <person name="Henrissat B."/>
            <person name="Kuo A."/>
            <person name="Liang C."/>
            <person name="Lipzen A."/>
            <person name="Lutzoni F."/>
            <person name="Magnuson J."/>
            <person name="Mondo S."/>
            <person name="Nolan M."/>
            <person name="Ohm R."/>
            <person name="Pangilinan J."/>
            <person name="Park H.-J."/>
            <person name="Ramirez L."/>
            <person name="Alfaro M."/>
            <person name="Sun H."/>
            <person name="Tritt A."/>
            <person name="Yoshinaga Y."/>
            <person name="Zwiers L.-H."/>
            <person name="Turgeon B."/>
            <person name="Goodwin S."/>
            <person name="Spatafora J."/>
            <person name="Crous P."/>
            <person name="Grigoriev I."/>
        </authorList>
    </citation>
    <scope>NUCLEOTIDE SEQUENCE</scope>
    <source>
        <strain evidence="2">CBS 183.55</strain>
    </source>
</reference>
<keyword evidence="3" id="KW-1185">Reference proteome</keyword>
<accession>A0A6A5RJK9</accession>
<dbReference type="EMBL" id="ML978968">
    <property type="protein sequence ID" value="KAF1928571.1"/>
    <property type="molecule type" value="Genomic_DNA"/>
</dbReference>
<proteinExistence type="predicted"/>
<name>A0A6A5RJK9_9PLEO</name>
<evidence type="ECO:0000313" key="3">
    <source>
        <dbReference type="Proteomes" id="UP000800082"/>
    </source>
</evidence>
<evidence type="ECO:0000313" key="2">
    <source>
        <dbReference type="EMBL" id="KAF1928571.1"/>
    </source>
</evidence>
<sequence>MVAAPLAIRKHTCVYHGFDTVFNTSAVEIPYVGTDLHHGHGRREQDRGTDTELDTSRRTASFGDGQREHNRGMHTELDTSRRIAAYGDAYCWLVWAMFHVVPWYQRPGRVVSCRGACDRFVCRSTTVVWPPSSMVVSRTCPLWPPWRFKMRLQPWKYRSRPRFGANLPCADGLVASSRGASLQ</sequence>
<dbReference type="GeneID" id="54345207"/>
<feature type="compositionally biased region" description="Basic and acidic residues" evidence="1">
    <location>
        <begin position="38"/>
        <end position="57"/>
    </location>
</feature>
<dbReference type="Proteomes" id="UP000800082">
    <property type="component" value="Unassembled WGS sequence"/>
</dbReference>
<dbReference type="AlphaFoldDB" id="A0A6A5RJK9"/>